<sequence length="348" mass="37149">MLFSPSFICHVLLVFYTSLSTYVHAASSDDQSSVGSKRKAYSKGDTLPVTCLNRTIETGEHITDDHGNLQYIPFLHCNETNGAPLAFTYGIPQTQTCTLDILSDEFYHLIEYFVHSDVPLSCRIPSYPLSAEDALASATTLNDPGAAAVADSEKWTPLTIALQGTLQLSHLHLHTNINVLFHTFTDAQDSISLSKKERLAILDHETPSHIIASTAYSLPDPAQVPEGTKILRNEPLTFTFNIGWIPGAILPGMVSADTGKLYVPLGVTDHRVGFSLLSFFAIAGSAGVGALGMLVYERRKSGRSMNGLLGGNVGNGYATGSTAARGSGHSGYGGYGGYGGYSGPGKRD</sequence>
<comment type="caution">
    <text evidence="1">The sequence shown here is derived from an EMBL/GenBank/DDBJ whole genome shotgun (WGS) entry which is preliminary data.</text>
</comment>
<evidence type="ECO:0000313" key="1">
    <source>
        <dbReference type="EMBL" id="KAJ9664552.1"/>
    </source>
</evidence>
<proteinExistence type="predicted"/>
<gene>
    <name evidence="1" type="ORF">H2198_000203</name>
</gene>
<evidence type="ECO:0000313" key="2">
    <source>
        <dbReference type="Proteomes" id="UP001172386"/>
    </source>
</evidence>
<name>A0ACC3AKL4_9EURO</name>
<reference evidence="1" key="1">
    <citation type="submission" date="2022-10" db="EMBL/GenBank/DDBJ databases">
        <title>Culturing micro-colonial fungi from biological soil crusts in the Mojave desert and describing Neophaeococcomyces mojavensis, and introducing the new genera and species Taxawa tesnikishii.</title>
        <authorList>
            <person name="Kurbessoian T."/>
            <person name="Stajich J.E."/>
        </authorList>
    </citation>
    <scope>NUCLEOTIDE SEQUENCE</scope>
    <source>
        <strain evidence="1">JES_112</strain>
    </source>
</reference>
<protein>
    <submittedName>
        <fullName evidence="1">Uncharacterized protein</fullName>
    </submittedName>
</protein>
<organism evidence="1 2">
    <name type="scientific">Neophaeococcomyces mojaviensis</name>
    <dbReference type="NCBI Taxonomy" id="3383035"/>
    <lineage>
        <taxon>Eukaryota</taxon>
        <taxon>Fungi</taxon>
        <taxon>Dikarya</taxon>
        <taxon>Ascomycota</taxon>
        <taxon>Pezizomycotina</taxon>
        <taxon>Eurotiomycetes</taxon>
        <taxon>Chaetothyriomycetidae</taxon>
        <taxon>Chaetothyriales</taxon>
        <taxon>Chaetothyriales incertae sedis</taxon>
        <taxon>Neophaeococcomyces</taxon>
    </lineage>
</organism>
<dbReference type="EMBL" id="JAPDRQ010000002">
    <property type="protein sequence ID" value="KAJ9664552.1"/>
    <property type="molecule type" value="Genomic_DNA"/>
</dbReference>
<keyword evidence="2" id="KW-1185">Reference proteome</keyword>
<accession>A0ACC3AKL4</accession>
<dbReference type="Proteomes" id="UP001172386">
    <property type="component" value="Unassembled WGS sequence"/>
</dbReference>